<keyword evidence="3" id="KW-1185">Reference proteome</keyword>
<accession>A0ABM1R3M9</accession>
<protein>
    <submittedName>
        <fullName evidence="4">Uncharacterized protein At2g17340-like isoform X1</fullName>
    </submittedName>
</protein>
<organism evidence="3 4">
    <name type="scientific">Camelina sativa</name>
    <name type="common">False flax</name>
    <name type="synonym">Myagrum sativum</name>
    <dbReference type="NCBI Taxonomy" id="90675"/>
    <lineage>
        <taxon>Eukaryota</taxon>
        <taxon>Viridiplantae</taxon>
        <taxon>Streptophyta</taxon>
        <taxon>Embryophyta</taxon>
        <taxon>Tracheophyta</taxon>
        <taxon>Spermatophyta</taxon>
        <taxon>Magnoliopsida</taxon>
        <taxon>eudicotyledons</taxon>
        <taxon>Gunneridae</taxon>
        <taxon>Pentapetalae</taxon>
        <taxon>rosids</taxon>
        <taxon>malvids</taxon>
        <taxon>Brassicales</taxon>
        <taxon>Brassicaceae</taxon>
        <taxon>Camelineae</taxon>
        <taxon>Camelina</taxon>
    </lineage>
</organism>
<evidence type="ECO:0000256" key="1">
    <source>
        <dbReference type="ARBA" id="ARBA00001967"/>
    </source>
</evidence>
<sequence length="172" mass="19758">MSILVRCSSLEGYSKRLAEVFSKDVISFLASCQKLVPRPWVIDDLDNFQAKWIKKPWKKAVIFVDNYGTDIILGILSFARELLLRGTQVGTFDNDRVFLHNLLSDAEYTLSCSFSFYFILKVLLAANELPAINDVTYTELTDIVSQVKYVEVAQFLRGRLYDCVFKYNEVQS</sequence>
<dbReference type="SUPFAM" id="SSF111321">
    <property type="entry name" value="AF1104-like"/>
    <property type="match status" value="2"/>
</dbReference>
<reference evidence="3" key="1">
    <citation type="journal article" date="2014" name="Nat. Commun.">
        <title>The emerging biofuel crop Camelina sativa retains a highly undifferentiated hexaploid genome structure.</title>
        <authorList>
            <person name="Kagale S."/>
            <person name="Koh C."/>
            <person name="Nixon J."/>
            <person name="Bollina V."/>
            <person name="Clarke W.E."/>
            <person name="Tuteja R."/>
            <person name="Spillane C."/>
            <person name="Robinson S.J."/>
            <person name="Links M.G."/>
            <person name="Clarke C."/>
            <person name="Higgins E.E."/>
            <person name="Huebert T."/>
            <person name="Sharpe A.G."/>
            <person name="Parkin I.A."/>
        </authorList>
    </citation>
    <scope>NUCLEOTIDE SEQUENCE [LARGE SCALE GENOMIC DNA]</scope>
    <source>
        <strain evidence="3">cv. DH55</strain>
    </source>
</reference>
<dbReference type="Pfam" id="PF01937">
    <property type="entry name" value="ARMT1-like_dom"/>
    <property type="match status" value="1"/>
</dbReference>
<dbReference type="Proteomes" id="UP000694864">
    <property type="component" value="Chromosome 16"/>
</dbReference>
<dbReference type="RefSeq" id="XP_019093617.1">
    <property type="nucleotide sequence ID" value="XM_019238072.1"/>
</dbReference>
<name>A0ABM1R3M9_CAMSA</name>
<gene>
    <name evidence="4" type="primary">LOC109129614</name>
</gene>
<comment type="cofactor">
    <cofactor evidence="1">
        <name>Ni(2+)</name>
        <dbReference type="ChEBI" id="CHEBI:49786"/>
    </cofactor>
</comment>
<reference evidence="4" key="2">
    <citation type="submission" date="2025-08" db="UniProtKB">
        <authorList>
            <consortium name="RefSeq"/>
        </authorList>
    </citation>
    <scope>IDENTIFICATION</scope>
    <source>
        <tissue evidence="4">Leaf</tissue>
    </source>
</reference>
<dbReference type="Gene3D" id="3.40.50.10880">
    <property type="entry name" value="Uncharacterised protein PF01937, DUF89, domain 3"/>
    <property type="match status" value="1"/>
</dbReference>
<dbReference type="PANTHER" id="PTHR12280:SF38">
    <property type="entry name" value="DAMAGE-CONTROL PHOSPHATASE ARMT1-LIKE METAL-BINDING DOMAIN-CONTAINING PROTEIN"/>
    <property type="match status" value="1"/>
</dbReference>
<dbReference type="InterPro" id="IPR036075">
    <property type="entry name" value="ARMT-1-like_metal-bd_sf"/>
</dbReference>
<proteinExistence type="predicted"/>
<dbReference type="InterPro" id="IPR002791">
    <property type="entry name" value="ARMT1-like_metal-bd"/>
</dbReference>
<evidence type="ECO:0000313" key="3">
    <source>
        <dbReference type="Proteomes" id="UP000694864"/>
    </source>
</evidence>
<evidence type="ECO:0000313" key="4">
    <source>
        <dbReference type="RefSeq" id="XP_019093617.1"/>
    </source>
</evidence>
<dbReference type="PANTHER" id="PTHR12280">
    <property type="entry name" value="PANTOTHENATE KINASE"/>
    <property type="match status" value="1"/>
</dbReference>
<dbReference type="GeneID" id="109129614"/>
<evidence type="ECO:0000259" key="2">
    <source>
        <dbReference type="Pfam" id="PF01937"/>
    </source>
</evidence>
<dbReference type="InterPro" id="IPR004567">
    <property type="entry name" value="Type_II_PanK"/>
</dbReference>
<feature type="domain" description="Damage-control phosphatase ARMT1-like metal-binding" evidence="2">
    <location>
        <begin position="29"/>
        <end position="89"/>
    </location>
</feature>